<protein>
    <submittedName>
        <fullName evidence="3">Uncharacterized protein</fullName>
    </submittedName>
</protein>
<comment type="caution">
    <text evidence="3">The sequence shown here is derived from an EMBL/GenBank/DDBJ whole genome shotgun (WGS) entry which is preliminary data.</text>
</comment>
<reference evidence="3 4" key="1">
    <citation type="journal article" date="2013" name="PLoS ONE">
        <title>Predicting the Proteins of Angomonas deanei, Strigomonas culicis and Their Respective Endosymbionts Reveals New Aspects of the Trypanosomatidae Family.</title>
        <authorList>
            <person name="Motta M.C."/>
            <person name="Martins A.C."/>
            <person name="de Souza S.S."/>
            <person name="Catta-Preta C.M."/>
            <person name="Silva R."/>
            <person name="Klein C.C."/>
            <person name="de Almeida L.G."/>
            <person name="de Lima Cunha O."/>
            <person name="Ciapina L.P."/>
            <person name="Brocchi M."/>
            <person name="Colabardini A.C."/>
            <person name="de Araujo Lima B."/>
            <person name="Machado C.R."/>
            <person name="de Almeida Soares C.M."/>
            <person name="Probst C.M."/>
            <person name="de Menezes C.B."/>
            <person name="Thompson C.E."/>
            <person name="Bartholomeu D.C."/>
            <person name="Gradia D.F."/>
            <person name="Pavoni D.P."/>
            <person name="Grisard E.C."/>
            <person name="Fantinatti-Garboggini F."/>
            <person name="Marchini F.K."/>
            <person name="Rodrigues-Luiz G.F."/>
            <person name="Wagner G."/>
            <person name="Goldman G.H."/>
            <person name="Fietto J.L."/>
            <person name="Elias M.C."/>
            <person name="Goldman M.H."/>
            <person name="Sagot M.F."/>
            <person name="Pereira M."/>
            <person name="Stoco P.H."/>
            <person name="de Mendonca-Neto R.P."/>
            <person name="Teixeira S.M."/>
            <person name="Maciel T.E."/>
            <person name="de Oliveira Mendes T.A."/>
            <person name="Urmenyi T.P."/>
            <person name="de Souza W."/>
            <person name="Schenkman S."/>
            <person name="de Vasconcelos A.T."/>
        </authorList>
    </citation>
    <scope>NUCLEOTIDE SEQUENCE [LARGE SCALE GENOMIC DNA]</scope>
</reference>
<organism evidence="3 4">
    <name type="scientific">Strigomonas culicis</name>
    <dbReference type="NCBI Taxonomy" id="28005"/>
    <lineage>
        <taxon>Eukaryota</taxon>
        <taxon>Discoba</taxon>
        <taxon>Euglenozoa</taxon>
        <taxon>Kinetoplastea</taxon>
        <taxon>Metakinetoplastina</taxon>
        <taxon>Trypanosomatida</taxon>
        <taxon>Trypanosomatidae</taxon>
        <taxon>Strigomonadinae</taxon>
        <taxon>Strigomonas</taxon>
    </lineage>
</organism>
<dbReference type="AlphaFoldDB" id="S9VP72"/>
<evidence type="ECO:0000313" key="4">
    <source>
        <dbReference type="Proteomes" id="UP000015354"/>
    </source>
</evidence>
<keyword evidence="2" id="KW-0812">Transmembrane</keyword>
<name>S9VP72_9TRYP</name>
<accession>S9VP72</accession>
<dbReference type="EMBL" id="ATMH01004849">
    <property type="protein sequence ID" value="EPY28851.1"/>
    <property type="molecule type" value="Genomic_DNA"/>
</dbReference>
<feature type="transmembrane region" description="Helical" evidence="2">
    <location>
        <begin position="122"/>
        <end position="141"/>
    </location>
</feature>
<gene>
    <name evidence="3" type="ORF">STCU_04849</name>
</gene>
<proteinExistence type="predicted"/>
<evidence type="ECO:0000256" key="2">
    <source>
        <dbReference type="SAM" id="Phobius"/>
    </source>
</evidence>
<sequence>MRSFRIIHAVAPHERTSVLGCRAERCRYFSPFLVTGRRDVSTTTAFRSDPDAQGQSSTCAGKGPREERKLDRFAGSSERERMTDEHHHGEYRRMYSKVGYDFIENIRTSHPNFIINQTRLTLLFYSVVACTVVMYVVYYFTTYTYELTNNPKPLIRSMFQHYPCDYAVIQNRWTGRETVIEVAPLEKVDPAASSSDVVDRTPSRKTIYINSLMHRIYLYVQKSQCVVQWDAAKELVPDRFISKKLLHNVEAENLHSSRATVAVRRRDQLLTSPTEAAPQKRALVPPHRTGGQQEQQREASARAPAPLGAHKMPRLLITSTVRAQDKKNGDLQGNLPAYEERIKTVLQDLLVSRYYDCIFRQKVRPGTNSVFAREMVANGTVDGTGVSWKDVVPSLDTVEAEVRQRLEAMMGRDIIIYDFHISPLFK</sequence>
<dbReference type="OrthoDB" id="272799at2759"/>
<keyword evidence="4" id="KW-1185">Reference proteome</keyword>
<keyword evidence="2" id="KW-1133">Transmembrane helix</keyword>
<evidence type="ECO:0000256" key="1">
    <source>
        <dbReference type="SAM" id="MobiDB-lite"/>
    </source>
</evidence>
<keyword evidence="2" id="KW-0472">Membrane</keyword>
<feature type="region of interest" description="Disordered" evidence="1">
    <location>
        <begin position="44"/>
        <end position="88"/>
    </location>
</feature>
<evidence type="ECO:0000313" key="3">
    <source>
        <dbReference type="EMBL" id="EPY28851.1"/>
    </source>
</evidence>
<dbReference type="Proteomes" id="UP000015354">
    <property type="component" value="Unassembled WGS sequence"/>
</dbReference>
<feature type="compositionally biased region" description="Basic and acidic residues" evidence="1">
    <location>
        <begin position="63"/>
        <end position="88"/>
    </location>
</feature>
<feature type="region of interest" description="Disordered" evidence="1">
    <location>
        <begin position="270"/>
        <end position="304"/>
    </location>
</feature>